<dbReference type="OrthoDB" id="2496592at2759"/>
<dbReference type="Proteomes" id="UP000324748">
    <property type="component" value="Unassembled WGS sequence"/>
</dbReference>
<dbReference type="EMBL" id="VSWC01000001">
    <property type="protein sequence ID" value="KAA1118970.1"/>
    <property type="molecule type" value="Genomic_DNA"/>
</dbReference>
<keyword evidence="1" id="KW-0732">Signal</keyword>
<protein>
    <submittedName>
        <fullName evidence="2">Uncharacterized protein</fullName>
    </submittedName>
</protein>
<evidence type="ECO:0000256" key="1">
    <source>
        <dbReference type="SAM" id="SignalP"/>
    </source>
</evidence>
<proteinExistence type="predicted"/>
<sequence length="140" mass="15432">MTPPNFRYILLATIFVVFLNLTNQVAGATLERRLAKGELQPLCDPDGTLVTPNDCDVAVLTLPFTNKRSILSTQTTVVSVFRSCKVYVFCDQKAQTTSMALMSNNLQNGGYTRLLNECGNHKKSGVIFFDTKCSIRTTSA</sequence>
<evidence type="ECO:0000313" key="2">
    <source>
        <dbReference type="EMBL" id="KAA1118970.1"/>
    </source>
</evidence>
<feature type="chain" id="PRO_5022924223" evidence="1">
    <location>
        <begin position="28"/>
        <end position="140"/>
    </location>
</feature>
<organism evidence="2 3">
    <name type="scientific">Puccinia graminis f. sp. tritici</name>
    <dbReference type="NCBI Taxonomy" id="56615"/>
    <lineage>
        <taxon>Eukaryota</taxon>
        <taxon>Fungi</taxon>
        <taxon>Dikarya</taxon>
        <taxon>Basidiomycota</taxon>
        <taxon>Pucciniomycotina</taxon>
        <taxon>Pucciniomycetes</taxon>
        <taxon>Pucciniales</taxon>
        <taxon>Pucciniaceae</taxon>
        <taxon>Puccinia</taxon>
    </lineage>
</organism>
<keyword evidence="3" id="KW-1185">Reference proteome</keyword>
<reference evidence="2 3" key="1">
    <citation type="submission" date="2019-05" db="EMBL/GenBank/DDBJ databases">
        <title>Emergence of the Ug99 lineage of the wheat stem rust pathogen through somatic hybridization.</title>
        <authorList>
            <person name="Li F."/>
            <person name="Upadhyaya N.M."/>
            <person name="Sperschneider J."/>
            <person name="Matny O."/>
            <person name="Nguyen-Phuc H."/>
            <person name="Mago R."/>
            <person name="Raley C."/>
            <person name="Miller M.E."/>
            <person name="Silverstein K.A.T."/>
            <person name="Henningsen E."/>
            <person name="Hirsch C.D."/>
            <person name="Visser B."/>
            <person name="Pretorius Z.A."/>
            <person name="Steffenson B.J."/>
            <person name="Schwessinger B."/>
            <person name="Dodds P.N."/>
            <person name="Figueroa M."/>
        </authorList>
    </citation>
    <scope>NUCLEOTIDE SEQUENCE [LARGE SCALE GENOMIC DNA]</scope>
    <source>
        <strain evidence="2">21-0</strain>
    </source>
</reference>
<gene>
    <name evidence="2" type="ORF">PGT21_011741</name>
</gene>
<accession>A0A5B0R0E5</accession>
<dbReference type="AlphaFoldDB" id="A0A5B0R0E5"/>
<name>A0A5B0R0E5_PUCGR</name>
<comment type="caution">
    <text evidence="2">The sequence shown here is derived from an EMBL/GenBank/DDBJ whole genome shotgun (WGS) entry which is preliminary data.</text>
</comment>
<feature type="signal peptide" evidence="1">
    <location>
        <begin position="1"/>
        <end position="27"/>
    </location>
</feature>
<evidence type="ECO:0000313" key="3">
    <source>
        <dbReference type="Proteomes" id="UP000324748"/>
    </source>
</evidence>